<evidence type="ECO:0000313" key="3">
    <source>
        <dbReference type="EMBL" id="PON87185.1"/>
    </source>
</evidence>
<organism evidence="3 4">
    <name type="scientific">Trema orientale</name>
    <name type="common">Charcoal tree</name>
    <name type="synonym">Celtis orientalis</name>
    <dbReference type="NCBI Taxonomy" id="63057"/>
    <lineage>
        <taxon>Eukaryota</taxon>
        <taxon>Viridiplantae</taxon>
        <taxon>Streptophyta</taxon>
        <taxon>Embryophyta</taxon>
        <taxon>Tracheophyta</taxon>
        <taxon>Spermatophyta</taxon>
        <taxon>Magnoliopsida</taxon>
        <taxon>eudicotyledons</taxon>
        <taxon>Gunneridae</taxon>
        <taxon>Pentapetalae</taxon>
        <taxon>rosids</taxon>
        <taxon>fabids</taxon>
        <taxon>Rosales</taxon>
        <taxon>Cannabaceae</taxon>
        <taxon>Trema</taxon>
    </lineage>
</organism>
<accession>A0A2P5ENY5</accession>
<dbReference type="EMBL" id="JXTC01000120">
    <property type="protein sequence ID" value="PON87185.1"/>
    <property type="molecule type" value="Genomic_DNA"/>
</dbReference>
<dbReference type="Proteomes" id="UP000237000">
    <property type="component" value="Unassembled WGS sequence"/>
</dbReference>
<feature type="region of interest" description="Disordered" evidence="1">
    <location>
        <begin position="1"/>
        <end position="23"/>
    </location>
</feature>
<reference evidence="4" key="1">
    <citation type="submission" date="2016-06" db="EMBL/GenBank/DDBJ databases">
        <title>Parallel loss of symbiosis genes in relatives of nitrogen-fixing non-legume Parasponia.</title>
        <authorList>
            <person name="Van Velzen R."/>
            <person name="Holmer R."/>
            <person name="Bu F."/>
            <person name="Rutten L."/>
            <person name="Van Zeijl A."/>
            <person name="Liu W."/>
            <person name="Santuari L."/>
            <person name="Cao Q."/>
            <person name="Sharma T."/>
            <person name="Shen D."/>
            <person name="Roswanjaya Y."/>
            <person name="Wardhani T."/>
            <person name="Kalhor M.S."/>
            <person name="Jansen J."/>
            <person name="Van den Hoogen J."/>
            <person name="Gungor B."/>
            <person name="Hartog M."/>
            <person name="Hontelez J."/>
            <person name="Verver J."/>
            <person name="Yang W.-C."/>
            <person name="Schijlen E."/>
            <person name="Repin R."/>
            <person name="Schilthuizen M."/>
            <person name="Schranz E."/>
            <person name="Heidstra R."/>
            <person name="Miyata K."/>
            <person name="Fedorova E."/>
            <person name="Kohlen W."/>
            <person name="Bisseling T."/>
            <person name="Smit S."/>
            <person name="Geurts R."/>
        </authorList>
    </citation>
    <scope>NUCLEOTIDE SEQUENCE [LARGE SCALE GENOMIC DNA]</scope>
    <source>
        <strain evidence="4">cv. RG33-2</strain>
    </source>
</reference>
<dbReference type="AlphaFoldDB" id="A0A2P5ENY5"/>
<gene>
    <name evidence="3" type="ORF">TorRG33x02_169620</name>
</gene>
<evidence type="ECO:0000256" key="1">
    <source>
        <dbReference type="SAM" id="MobiDB-lite"/>
    </source>
</evidence>
<dbReference type="PANTHER" id="PTHR31284">
    <property type="entry name" value="ACID PHOSPHATASE-LIKE PROTEIN"/>
    <property type="match status" value="1"/>
</dbReference>
<dbReference type="Pfam" id="PF03767">
    <property type="entry name" value="Acid_phosphat_B"/>
    <property type="match status" value="1"/>
</dbReference>
<keyword evidence="2" id="KW-0472">Membrane</keyword>
<keyword evidence="2" id="KW-0812">Transmembrane</keyword>
<evidence type="ECO:0000256" key="2">
    <source>
        <dbReference type="SAM" id="Phobius"/>
    </source>
</evidence>
<dbReference type="InterPro" id="IPR005519">
    <property type="entry name" value="Acid_phosphat_B-like"/>
</dbReference>
<keyword evidence="4" id="KW-1185">Reference proteome</keyword>
<dbReference type="InterPro" id="IPR023214">
    <property type="entry name" value="HAD_sf"/>
</dbReference>
<dbReference type="Gene3D" id="3.40.50.1000">
    <property type="entry name" value="HAD superfamily/HAD-like"/>
    <property type="match status" value="1"/>
</dbReference>
<name>A0A2P5ENY5_TREOI</name>
<comment type="caution">
    <text evidence="3">The sequence shown here is derived from an EMBL/GenBank/DDBJ whole genome shotgun (WGS) entry which is preliminary data.</text>
</comment>
<dbReference type="FunCoup" id="A0A2P5ENY5">
    <property type="interactions" value="23"/>
</dbReference>
<feature type="transmembrane region" description="Helical" evidence="2">
    <location>
        <begin position="40"/>
        <end position="67"/>
    </location>
</feature>
<keyword evidence="2" id="KW-1133">Transmembrane helix</keyword>
<dbReference type="InParanoid" id="A0A2P5ENY5"/>
<proteinExistence type="predicted"/>
<dbReference type="OrthoDB" id="1900337at2759"/>
<dbReference type="STRING" id="63057.A0A2P5ENY5"/>
<dbReference type="PANTHER" id="PTHR31284:SF22">
    <property type="entry name" value="ACID PHOSPHATASE"/>
    <property type="match status" value="1"/>
</dbReference>
<evidence type="ECO:0000313" key="4">
    <source>
        <dbReference type="Proteomes" id="UP000237000"/>
    </source>
</evidence>
<sequence>MSAYGHQMERGYSAQSLSSGGGSEGESRYIVETGFYMTSFAATIFIAAIAAVGVLLVTLLVTLTVMLQSCQSKSAGIIETQKLDYDYNTCNTLALHAELNNFKASHFPMSCRALIFQYIEEGQYARDLNSTMLVVENHFKSVNPLDDRLDVVLMDIDDVLSSNPQYANLSLLGNCIGDAKHLKHATILRIYMNLHARGWPIILLSRKPERQRNITIECLVSAGYGDWSLLIMRSEEELHMDAYEYFSRRRAALTKEGFHIAATISSHYDALTGPNSGKLIFKLPNPIHYDFWESKWEHR</sequence>
<protein>
    <submittedName>
        <fullName evidence="3">Acid phosphatase, class B-like</fullName>
    </submittedName>
</protein>